<dbReference type="Proteomes" id="UP000712713">
    <property type="component" value="Unassembled WGS sequence"/>
</dbReference>
<evidence type="ECO:0000256" key="1">
    <source>
        <dbReference type="SAM" id="MobiDB-lite"/>
    </source>
</evidence>
<evidence type="ECO:0000256" key="2">
    <source>
        <dbReference type="SAM" id="Phobius"/>
    </source>
</evidence>
<accession>A0A921JQ12</accession>
<evidence type="ECO:0000313" key="3">
    <source>
        <dbReference type="EMBL" id="HJE50572.1"/>
    </source>
</evidence>
<keyword evidence="2" id="KW-1133">Transmembrane helix</keyword>
<keyword evidence="2" id="KW-0472">Membrane</keyword>
<evidence type="ECO:0000313" key="4">
    <source>
        <dbReference type="Proteomes" id="UP000712713"/>
    </source>
</evidence>
<name>A0A921JQ12_9ACTN</name>
<dbReference type="EMBL" id="DYZF01000030">
    <property type="protein sequence ID" value="HJE50572.1"/>
    <property type="molecule type" value="Genomic_DNA"/>
</dbReference>
<feature type="compositionally biased region" description="Polar residues" evidence="1">
    <location>
        <begin position="107"/>
        <end position="123"/>
    </location>
</feature>
<feature type="transmembrane region" description="Helical" evidence="2">
    <location>
        <begin position="6"/>
        <end position="24"/>
    </location>
</feature>
<sequence length="160" mass="16697">MPLTLIFTIGLSLLIAAVAAGLTARSRRARPAVMGAGLIAAIVGLYLTGVTQLAENGVQSLIDWFQRTPFTTVTAWGLGLAVGGLVLFVVGSFLSKTPKAPREPRATTPQVPGSSRPQVNTTRTAAPTQAPQQGAPKPAQKGLDAEDAEIEALLRKRGIM</sequence>
<feature type="compositionally biased region" description="Low complexity" evidence="1">
    <location>
        <begin position="124"/>
        <end position="142"/>
    </location>
</feature>
<feature type="region of interest" description="Disordered" evidence="1">
    <location>
        <begin position="97"/>
        <end position="146"/>
    </location>
</feature>
<evidence type="ECO:0008006" key="5">
    <source>
        <dbReference type="Google" id="ProtNLM"/>
    </source>
</evidence>
<reference evidence="3" key="1">
    <citation type="journal article" date="2021" name="PeerJ">
        <title>Extensive microbial diversity within the chicken gut microbiome revealed by metagenomics and culture.</title>
        <authorList>
            <person name="Gilroy R."/>
            <person name="Ravi A."/>
            <person name="Getino M."/>
            <person name="Pursley I."/>
            <person name="Horton D.L."/>
            <person name="Alikhan N.F."/>
            <person name="Baker D."/>
            <person name="Gharbi K."/>
            <person name="Hall N."/>
            <person name="Watson M."/>
            <person name="Adriaenssens E.M."/>
            <person name="Foster-Nyarko E."/>
            <person name="Jarju S."/>
            <person name="Secka A."/>
            <person name="Antonio M."/>
            <person name="Oren A."/>
            <person name="Chaudhuri R.R."/>
            <person name="La Ragione R."/>
            <person name="Hildebrand F."/>
            <person name="Pallen M.J."/>
        </authorList>
    </citation>
    <scope>NUCLEOTIDE SEQUENCE</scope>
    <source>
        <strain evidence="3">ChiGjej3B3-7470</strain>
    </source>
</reference>
<feature type="transmembrane region" description="Helical" evidence="2">
    <location>
        <begin position="74"/>
        <end position="95"/>
    </location>
</feature>
<keyword evidence="2" id="KW-0812">Transmembrane</keyword>
<organism evidence="3 4">
    <name type="scientific">Tessaracoccus flavescens</name>
    <dbReference type="NCBI Taxonomy" id="399497"/>
    <lineage>
        <taxon>Bacteria</taxon>
        <taxon>Bacillati</taxon>
        <taxon>Actinomycetota</taxon>
        <taxon>Actinomycetes</taxon>
        <taxon>Propionibacteriales</taxon>
        <taxon>Propionibacteriaceae</taxon>
        <taxon>Tessaracoccus</taxon>
    </lineage>
</organism>
<gene>
    <name evidence="3" type="ORF">K8V15_01065</name>
</gene>
<protein>
    <recommendedName>
        <fullName evidence="5">Cellulose synthase</fullName>
    </recommendedName>
</protein>
<dbReference type="AlphaFoldDB" id="A0A921JQ12"/>
<proteinExistence type="predicted"/>
<comment type="caution">
    <text evidence="3">The sequence shown here is derived from an EMBL/GenBank/DDBJ whole genome shotgun (WGS) entry which is preliminary data.</text>
</comment>
<feature type="transmembrane region" description="Helical" evidence="2">
    <location>
        <begin position="36"/>
        <end position="54"/>
    </location>
</feature>
<reference evidence="3" key="2">
    <citation type="submission" date="2021-09" db="EMBL/GenBank/DDBJ databases">
        <authorList>
            <person name="Gilroy R."/>
        </authorList>
    </citation>
    <scope>NUCLEOTIDE SEQUENCE</scope>
    <source>
        <strain evidence="3">ChiGjej3B3-7470</strain>
    </source>
</reference>